<dbReference type="EMBL" id="KL142432">
    <property type="protein sequence ID" value="KDR65792.1"/>
    <property type="molecule type" value="Genomic_DNA"/>
</dbReference>
<evidence type="ECO:0000313" key="2">
    <source>
        <dbReference type="Proteomes" id="UP000027222"/>
    </source>
</evidence>
<protein>
    <submittedName>
        <fullName evidence="1">Uncharacterized protein</fullName>
    </submittedName>
</protein>
<evidence type="ECO:0000313" key="1">
    <source>
        <dbReference type="EMBL" id="KDR65792.1"/>
    </source>
</evidence>
<sequence length="125" mass="14236">MMTACATLAWTQASLCCHYHPGQTANLYLAAPALLHISHASAPRHQFPRRRYYFSSNIGLRKQTAAVLLLIVVVGEPFANHCYRTTATLHVQLPANLNQDMKMDTKTNWLKRRGQMNSCWWPILL</sequence>
<dbReference type="AlphaFoldDB" id="A0A067S7C0"/>
<gene>
    <name evidence="1" type="ORF">GALMADRAFT_1218456</name>
</gene>
<proteinExistence type="predicted"/>
<keyword evidence="2" id="KW-1185">Reference proteome</keyword>
<accession>A0A067S7C0</accession>
<dbReference type="HOGENOM" id="CLU_1992821_0_0_1"/>
<name>A0A067S7C0_GALM3</name>
<reference evidence="2" key="1">
    <citation type="journal article" date="2014" name="Proc. Natl. Acad. Sci. U.S.A.">
        <title>Extensive sampling of basidiomycete genomes demonstrates inadequacy of the white-rot/brown-rot paradigm for wood decay fungi.</title>
        <authorList>
            <person name="Riley R."/>
            <person name="Salamov A.A."/>
            <person name="Brown D.W."/>
            <person name="Nagy L.G."/>
            <person name="Floudas D."/>
            <person name="Held B.W."/>
            <person name="Levasseur A."/>
            <person name="Lombard V."/>
            <person name="Morin E."/>
            <person name="Otillar R."/>
            <person name="Lindquist E.A."/>
            <person name="Sun H."/>
            <person name="LaButti K.M."/>
            <person name="Schmutz J."/>
            <person name="Jabbour D."/>
            <person name="Luo H."/>
            <person name="Baker S.E."/>
            <person name="Pisabarro A.G."/>
            <person name="Walton J.D."/>
            <person name="Blanchette R.A."/>
            <person name="Henrissat B."/>
            <person name="Martin F."/>
            <person name="Cullen D."/>
            <person name="Hibbett D.S."/>
            <person name="Grigoriev I.V."/>
        </authorList>
    </citation>
    <scope>NUCLEOTIDE SEQUENCE [LARGE SCALE GENOMIC DNA]</scope>
    <source>
        <strain evidence="2">CBS 339.88</strain>
    </source>
</reference>
<dbReference type="Proteomes" id="UP000027222">
    <property type="component" value="Unassembled WGS sequence"/>
</dbReference>
<organism evidence="1 2">
    <name type="scientific">Galerina marginata (strain CBS 339.88)</name>
    <dbReference type="NCBI Taxonomy" id="685588"/>
    <lineage>
        <taxon>Eukaryota</taxon>
        <taxon>Fungi</taxon>
        <taxon>Dikarya</taxon>
        <taxon>Basidiomycota</taxon>
        <taxon>Agaricomycotina</taxon>
        <taxon>Agaricomycetes</taxon>
        <taxon>Agaricomycetidae</taxon>
        <taxon>Agaricales</taxon>
        <taxon>Agaricineae</taxon>
        <taxon>Strophariaceae</taxon>
        <taxon>Galerina</taxon>
    </lineage>
</organism>